<name>A0AAV6KTZ4_9ERIC</name>
<reference evidence="1" key="1">
    <citation type="submission" date="2020-08" db="EMBL/GenBank/DDBJ databases">
        <title>Plant Genome Project.</title>
        <authorList>
            <person name="Zhang R.-G."/>
        </authorList>
    </citation>
    <scope>NUCLEOTIDE SEQUENCE</scope>
    <source>
        <strain evidence="1">WSP0</strain>
        <tissue evidence="1">Leaf</tissue>
    </source>
</reference>
<dbReference type="EMBL" id="JACTNZ010000003">
    <property type="protein sequence ID" value="KAG5555739.1"/>
    <property type="molecule type" value="Genomic_DNA"/>
</dbReference>
<keyword evidence="2" id="KW-1185">Reference proteome</keyword>
<dbReference type="Proteomes" id="UP000823749">
    <property type="component" value="Chromosome 3"/>
</dbReference>
<sequence>MVRSVIPGQYDGFLVVLRMCHKLRKLVDHGGSEADDDVNKVKLGIVRCAFTVSRGEFLAEEKLRDLIYESLPLAYVRDDSGKESIVGEAHRFGRSMDSSLERLPPFLVDVGISMLQLPGDSEDEGIARAIEEMNVWDLVPATRASIEALKEVAFDSRWSVAECRRCSKSLAEGKLAVRTVAHML</sequence>
<organism evidence="1 2">
    <name type="scientific">Rhododendron griersonianum</name>
    <dbReference type="NCBI Taxonomy" id="479676"/>
    <lineage>
        <taxon>Eukaryota</taxon>
        <taxon>Viridiplantae</taxon>
        <taxon>Streptophyta</taxon>
        <taxon>Embryophyta</taxon>
        <taxon>Tracheophyta</taxon>
        <taxon>Spermatophyta</taxon>
        <taxon>Magnoliopsida</taxon>
        <taxon>eudicotyledons</taxon>
        <taxon>Gunneridae</taxon>
        <taxon>Pentapetalae</taxon>
        <taxon>asterids</taxon>
        <taxon>Ericales</taxon>
        <taxon>Ericaceae</taxon>
        <taxon>Ericoideae</taxon>
        <taxon>Rhodoreae</taxon>
        <taxon>Rhododendron</taxon>
    </lineage>
</organism>
<proteinExistence type="predicted"/>
<comment type="caution">
    <text evidence="1">The sequence shown here is derived from an EMBL/GenBank/DDBJ whole genome shotgun (WGS) entry which is preliminary data.</text>
</comment>
<accession>A0AAV6KTZ4</accession>
<dbReference type="AlphaFoldDB" id="A0AAV6KTZ4"/>
<gene>
    <name evidence="1" type="ORF">RHGRI_006398</name>
</gene>
<evidence type="ECO:0000313" key="1">
    <source>
        <dbReference type="EMBL" id="KAG5555739.1"/>
    </source>
</evidence>
<evidence type="ECO:0000313" key="2">
    <source>
        <dbReference type="Proteomes" id="UP000823749"/>
    </source>
</evidence>
<protein>
    <submittedName>
        <fullName evidence="1">Uncharacterized protein</fullName>
    </submittedName>
</protein>